<name>A0A1A5ZWW2_9TREE</name>
<feature type="compositionally biased region" description="Basic and acidic residues" evidence="1">
    <location>
        <begin position="1"/>
        <end position="10"/>
    </location>
</feature>
<feature type="compositionally biased region" description="Basic and acidic residues" evidence="1">
    <location>
        <begin position="75"/>
        <end position="89"/>
    </location>
</feature>
<dbReference type="EMBL" id="CP144540">
    <property type="protein sequence ID" value="WWC66006.1"/>
    <property type="molecule type" value="Genomic_DNA"/>
</dbReference>
<feature type="region of interest" description="Disordered" evidence="1">
    <location>
        <begin position="1"/>
        <end position="27"/>
    </location>
</feature>
<gene>
    <name evidence="2" type="ORF">I303_07047</name>
    <name evidence="3" type="ORF">I303_108628</name>
</gene>
<keyword evidence="4" id="KW-1185">Reference proteome</keyword>
<reference evidence="3" key="2">
    <citation type="submission" date="2013-07" db="EMBL/GenBank/DDBJ databases">
        <authorList>
            <consortium name="The Broad Institute Genome Sequencing Platform"/>
            <person name="Cuomo C."/>
            <person name="Litvintseva A."/>
            <person name="Chen Y."/>
            <person name="Heitman J."/>
            <person name="Sun S."/>
            <person name="Springer D."/>
            <person name="Dromer F."/>
            <person name="Young S.K."/>
            <person name="Zeng Q."/>
            <person name="Gargeya S."/>
            <person name="Fitzgerald M."/>
            <person name="Abouelleil A."/>
            <person name="Alvarado L."/>
            <person name="Berlin A.M."/>
            <person name="Chapman S.B."/>
            <person name="Dewar J."/>
            <person name="Goldberg J."/>
            <person name="Griggs A."/>
            <person name="Gujja S."/>
            <person name="Hansen M."/>
            <person name="Howarth C."/>
            <person name="Imamovic A."/>
            <person name="Larimer J."/>
            <person name="McCowan C."/>
            <person name="Murphy C."/>
            <person name="Pearson M."/>
            <person name="Priest M."/>
            <person name="Roberts A."/>
            <person name="Saif S."/>
            <person name="Shea T."/>
            <person name="Sykes S."/>
            <person name="Wortman J."/>
            <person name="Nusbaum C."/>
            <person name="Birren B."/>
        </authorList>
    </citation>
    <scope>NUCLEOTIDE SEQUENCE</scope>
    <source>
        <strain evidence="3">CBS 10117</strain>
    </source>
</reference>
<feature type="compositionally biased region" description="Basic and acidic residues" evidence="1">
    <location>
        <begin position="634"/>
        <end position="652"/>
    </location>
</feature>
<feature type="compositionally biased region" description="Acidic residues" evidence="1">
    <location>
        <begin position="352"/>
        <end position="363"/>
    </location>
</feature>
<evidence type="ECO:0000313" key="3">
    <source>
        <dbReference type="EMBL" id="WWC66006.1"/>
    </source>
</evidence>
<dbReference type="KEGG" id="kdj:28970746"/>
<reference evidence="3" key="3">
    <citation type="submission" date="2024-02" db="EMBL/GenBank/DDBJ databases">
        <title>Comparative genomics of Cryptococcus and Kwoniella reveals pathogenesis evolution and contrasting modes of karyotype evolution via chromosome fusion or intercentromeric recombination.</title>
        <authorList>
            <person name="Coelho M.A."/>
            <person name="David-Palma M."/>
            <person name="Shea T."/>
            <person name="Bowers K."/>
            <person name="McGinley-Smith S."/>
            <person name="Mohammad A.W."/>
            <person name="Gnirke A."/>
            <person name="Yurkov A.M."/>
            <person name="Nowrousian M."/>
            <person name="Sun S."/>
            <person name="Cuomo C.A."/>
            <person name="Heitman J."/>
        </authorList>
    </citation>
    <scope>NUCLEOTIDE SEQUENCE</scope>
    <source>
        <strain evidence="3">CBS 10117</strain>
    </source>
</reference>
<proteinExistence type="predicted"/>
<sequence>MTALPEDKKYPLSKGNTSNFTPSPPPVAQEQETVQMMSREDVMVKLLEERQAGNKKKVIEYAHEDSAASNGFKADNGEHLKKVSTDHDRQDETLELDCIDGMLSPTIGEISMIEQQDDPMISKVQHQISGPSDSHQDDPSSTSSHRLSHADEDEIISTPLSSDEKQDYPIVNPANSGPPPSTHHHSIQDPAEIALPVSSPSTQPPPPPLPSLESSTKKPKATSPMQRFPIPNRRPKGWISSLSHPRAVSSLNNQVLHFTPPRSSSTSDVPHSNSDPIEPVSAHAPRDYQHQLHNQYQHPARGRLSSVRVDQQHASGRRVSGAMQYAFQLQSAANIYAHQSGEEESEGHGSDGNEDGGEIDDNGDGPYDGALGSESIQALSPSEEARIRYEVGLSQDQDEVWMEYVRNQLSALFPDFFGADPAQLANIDFAPYSGAMQGGVYGEYDGVDENVNEDEDVDEGEYQEGSIDGSVIIHRGPSGDYNDQEDMVRTNDHRQEGGHNSPSIGRGTRDRFGLGNQDVFSTPNDRSLTTTSSTDISSLPTPPLRSNAEMLRGNVVLPNVRDEFSGLREEIERLRSFVGGLAVGLSQERDTQEEVNDPDVQEEERAQAEEREQQEGRVVSESTNSQEEMEVEERENGDRQVAEERPFEDGRATQENGNQNGSTEEEGSDRSASNAEKAMEAVQSSVGMSKTNDRPEQVISEAFSKTAHKSAEILRLLDSLVHPPTPRDGSQDKDDVIIESSRTDEMIFAEGDLERIKEWVVDRLKV</sequence>
<evidence type="ECO:0000313" key="2">
    <source>
        <dbReference type="EMBL" id="OBR82288.1"/>
    </source>
</evidence>
<feature type="compositionally biased region" description="Polar residues" evidence="1">
    <location>
        <begin position="653"/>
        <end position="662"/>
    </location>
</feature>
<feature type="region of interest" description="Disordered" evidence="1">
    <location>
        <begin position="585"/>
        <end position="702"/>
    </location>
</feature>
<accession>A0A1A5ZWW2</accession>
<dbReference type="EMBL" id="KI894035">
    <property type="protein sequence ID" value="OBR82288.1"/>
    <property type="molecule type" value="Genomic_DNA"/>
</dbReference>
<feature type="compositionally biased region" description="Basic and acidic residues" evidence="1">
    <location>
        <begin position="603"/>
        <end position="615"/>
    </location>
</feature>
<dbReference type="GeneID" id="28970746"/>
<protein>
    <submittedName>
        <fullName evidence="2">Uncharacterized protein</fullName>
    </submittedName>
</protein>
<evidence type="ECO:0000313" key="4">
    <source>
        <dbReference type="Proteomes" id="UP000078595"/>
    </source>
</evidence>
<dbReference type="OrthoDB" id="2565232at2759"/>
<feature type="region of interest" description="Disordered" evidence="1">
    <location>
        <begin position="339"/>
        <end position="373"/>
    </location>
</feature>
<dbReference type="AlphaFoldDB" id="A0A1A5ZWW2"/>
<feature type="region of interest" description="Disordered" evidence="1">
    <location>
        <begin position="108"/>
        <end position="289"/>
    </location>
</feature>
<dbReference type="RefSeq" id="XP_018260130.1">
    <property type="nucleotide sequence ID" value="XM_018410321.1"/>
</dbReference>
<feature type="compositionally biased region" description="Polar residues" evidence="1">
    <location>
        <begin position="249"/>
        <end position="275"/>
    </location>
</feature>
<feature type="compositionally biased region" description="Acidic residues" evidence="1">
    <location>
        <begin position="593"/>
        <end position="602"/>
    </location>
</feature>
<organism evidence="2">
    <name type="scientific">Kwoniella dejecticola CBS 10117</name>
    <dbReference type="NCBI Taxonomy" id="1296121"/>
    <lineage>
        <taxon>Eukaryota</taxon>
        <taxon>Fungi</taxon>
        <taxon>Dikarya</taxon>
        <taxon>Basidiomycota</taxon>
        <taxon>Agaricomycotina</taxon>
        <taxon>Tremellomycetes</taxon>
        <taxon>Tremellales</taxon>
        <taxon>Cryptococcaceae</taxon>
        <taxon>Kwoniella</taxon>
    </lineage>
</organism>
<feature type="compositionally biased region" description="Low complexity" evidence="1">
    <location>
        <begin position="527"/>
        <end position="539"/>
    </location>
</feature>
<feature type="compositionally biased region" description="Polar residues" evidence="1">
    <location>
        <begin position="124"/>
        <end position="145"/>
    </location>
</feature>
<dbReference type="VEuPathDB" id="FungiDB:I303_07047"/>
<feature type="region of interest" description="Disordered" evidence="1">
    <location>
        <begin position="491"/>
        <end position="545"/>
    </location>
</feature>
<reference evidence="2" key="1">
    <citation type="submission" date="2013-07" db="EMBL/GenBank/DDBJ databases">
        <title>The Genome Sequence of Cryptococcus dejecticola CBS10117.</title>
        <authorList>
            <consortium name="The Broad Institute Genome Sequencing Platform"/>
            <person name="Cuomo C."/>
            <person name="Litvintseva A."/>
            <person name="Chen Y."/>
            <person name="Heitman J."/>
            <person name="Sun S."/>
            <person name="Springer D."/>
            <person name="Dromer F."/>
            <person name="Young S.K."/>
            <person name="Zeng Q."/>
            <person name="Gargeya S."/>
            <person name="Fitzgerald M."/>
            <person name="Abouelleil A."/>
            <person name="Alvarado L."/>
            <person name="Berlin A.M."/>
            <person name="Chapman S.B."/>
            <person name="Dewar J."/>
            <person name="Goldberg J."/>
            <person name="Griggs A."/>
            <person name="Gujja S."/>
            <person name="Hansen M."/>
            <person name="Howarth C."/>
            <person name="Imamovic A."/>
            <person name="Larimer J."/>
            <person name="McCowan C."/>
            <person name="Murphy C."/>
            <person name="Pearson M."/>
            <person name="Priest M."/>
            <person name="Roberts A."/>
            <person name="Saif S."/>
            <person name="Shea T."/>
            <person name="Sykes S."/>
            <person name="Wortman J."/>
            <person name="Nusbaum C."/>
            <person name="Birren B."/>
        </authorList>
    </citation>
    <scope>NUCLEOTIDE SEQUENCE [LARGE SCALE GENOMIC DNA]</scope>
    <source>
        <strain evidence="2">CBS 10117</strain>
    </source>
</reference>
<feature type="region of interest" description="Disordered" evidence="1">
    <location>
        <begin position="66"/>
        <end position="89"/>
    </location>
</feature>
<dbReference type="Proteomes" id="UP000078595">
    <property type="component" value="Chromosome 11"/>
</dbReference>
<evidence type="ECO:0000256" key="1">
    <source>
        <dbReference type="SAM" id="MobiDB-lite"/>
    </source>
</evidence>